<comment type="caution">
    <text evidence="11">The sequence shown here is derived from an EMBL/GenBank/DDBJ whole genome shotgun (WGS) entry which is preliminary data.</text>
</comment>
<dbReference type="SMART" id="SM00443">
    <property type="entry name" value="G_patch"/>
    <property type="match status" value="1"/>
</dbReference>
<dbReference type="GO" id="GO:0003676">
    <property type="term" value="F:nucleic acid binding"/>
    <property type="evidence" value="ECO:0007669"/>
    <property type="project" value="InterPro"/>
</dbReference>
<dbReference type="GO" id="GO:0000390">
    <property type="term" value="P:spliceosomal complex disassembly"/>
    <property type="evidence" value="ECO:0007669"/>
    <property type="project" value="InterPro"/>
</dbReference>
<comment type="subcellular location">
    <subcellularLocation>
        <location evidence="1">Nucleus</location>
    </subcellularLocation>
</comment>
<reference evidence="11 12" key="1">
    <citation type="journal article" date="2018" name="Plant J.">
        <title>Genome sequences of Chlorella sorokiniana UTEX 1602 and Micractinium conductrix SAG 241.80: implications to maltose excretion by a green alga.</title>
        <authorList>
            <person name="Arriola M.B."/>
            <person name="Velmurugan N."/>
            <person name="Zhang Y."/>
            <person name="Plunkett M.H."/>
            <person name="Hondzo H."/>
            <person name="Barney B.M."/>
        </authorList>
    </citation>
    <scope>NUCLEOTIDE SEQUENCE [LARGE SCALE GENOMIC DNA]</scope>
    <source>
        <strain evidence="11 12">SAG 241.80</strain>
    </source>
</reference>
<dbReference type="Pfam" id="PF01585">
    <property type="entry name" value="G-patch"/>
    <property type="match status" value="1"/>
</dbReference>
<feature type="compositionally biased region" description="Low complexity" evidence="8">
    <location>
        <begin position="979"/>
        <end position="993"/>
    </location>
</feature>
<dbReference type="InterPro" id="IPR045211">
    <property type="entry name" value="TFP11/STIP/Ntr1"/>
</dbReference>
<gene>
    <name evidence="11" type="ORF">C2E20_4280</name>
</gene>
<keyword evidence="6" id="KW-0539">Nucleus</keyword>
<dbReference type="Pfam" id="PF12457">
    <property type="entry name" value="TIP_N"/>
    <property type="match status" value="1"/>
</dbReference>
<proteinExistence type="inferred from homology"/>
<dbReference type="STRING" id="554055.A0A2P6VEB5"/>
<evidence type="ECO:0000259" key="10">
    <source>
        <dbReference type="PROSITE" id="PS50174"/>
    </source>
</evidence>
<dbReference type="Pfam" id="PF07842">
    <property type="entry name" value="GCFC"/>
    <property type="match status" value="1"/>
</dbReference>
<keyword evidence="7" id="KW-0175">Coiled coil</keyword>
<dbReference type="Gene3D" id="1.10.10.10">
    <property type="entry name" value="Winged helix-like DNA-binding domain superfamily/Winged helix DNA-binding domain"/>
    <property type="match status" value="1"/>
</dbReference>
<evidence type="ECO:0000256" key="3">
    <source>
        <dbReference type="ARBA" id="ARBA00022664"/>
    </source>
</evidence>
<feature type="compositionally biased region" description="Gly residues" evidence="8">
    <location>
        <begin position="112"/>
        <end position="129"/>
    </location>
</feature>
<feature type="domain" description="Myb-like" evidence="9">
    <location>
        <begin position="1225"/>
        <end position="1281"/>
    </location>
</feature>
<evidence type="ECO:0000256" key="2">
    <source>
        <dbReference type="ARBA" id="ARBA00010900"/>
    </source>
</evidence>
<dbReference type="OrthoDB" id="4822at2759"/>
<evidence type="ECO:0000256" key="1">
    <source>
        <dbReference type="ARBA" id="ARBA00004123"/>
    </source>
</evidence>
<dbReference type="InterPro" id="IPR022159">
    <property type="entry name" value="STIP/TFIP11_N"/>
</dbReference>
<feature type="coiled-coil region" evidence="7">
    <location>
        <begin position="435"/>
        <end position="493"/>
    </location>
</feature>
<feature type="compositionally biased region" description="Gly residues" evidence="8">
    <location>
        <begin position="1011"/>
        <end position="1024"/>
    </location>
</feature>
<dbReference type="PANTHER" id="PTHR23329">
    <property type="entry name" value="TUFTELIN-INTERACTING PROTEIN 11-RELATED"/>
    <property type="match status" value="1"/>
</dbReference>
<keyword evidence="5" id="KW-0508">mRNA splicing</keyword>
<feature type="region of interest" description="Disordered" evidence="8">
    <location>
        <begin position="206"/>
        <end position="233"/>
    </location>
</feature>
<keyword evidence="3" id="KW-0507">mRNA processing</keyword>
<keyword evidence="4" id="KW-0747">Spliceosome</keyword>
<feature type="compositionally biased region" description="Low complexity" evidence="8">
    <location>
        <begin position="1058"/>
        <end position="1078"/>
    </location>
</feature>
<feature type="compositionally biased region" description="Low complexity" evidence="8">
    <location>
        <begin position="1648"/>
        <end position="1677"/>
    </location>
</feature>
<dbReference type="GO" id="GO:0071008">
    <property type="term" value="C:U2-type post-mRNA release spliceosomal complex"/>
    <property type="evidence" value="ECO:0007669"/>
    <property type="project" value="TreeGrafter"/>
</dbReference>
<dbReference type="PANTHER" id="PTHR23329:SF1">
    <property type="entry name" value="TUFTELIN-INTERACTING PROTEIN 11"/>
    <property type="match status" value="1"/>
</dbReference>
<accession>A0A2P6VEB5</accession>
<feature type="region of interest" description="Disordered" evidence="8">
    <location>
        <begin position="1648"/>
        <end position="1680"/>
    </location>
</feature>
<sequence>MTHLHDDDEQHLEKLDMDADFEGGEFIGGEFFHRGKKQKRMQTKDDQLYGVFADDSDDEYDRRRGRGGGGGGGGKNADYTKPVSFVGGGVVKHGPEDEEEEPAAHGPEMDPGRGGLGSDGAGAGSGLGFGPAAPAPHGGIGFSAGGGAGLGSGGGGSSGLGFSSGGRGGLGSGGGGGGGGGLGSGGGGGGGLGIGGGGGGGLGSGGGGGGGGGFTKGHATYAQEDQEEEEPLLPTAFGRRILQGAEARRQKSEAAAKSERAKVKAASTAKDLGKFEQHTKGIGAKLLAKMGWNEGQGLGADGKGIAKPLEAKLRPKGMGMGFGDYTEHKLVSEEKEKEKAMAKQQEEVVDVQKEAKMWKKKNADQRTRRTFKTADEVLKESEEKPVAVERQTIIDMRGPQARLVTNLEHLNVEEDRGDGGSVPMPELQHNMRLLVDLAENDIQKLDARIRHEKDTAVILGKERERLEEEAEAAAAAARRLEDVVQAVQRAQELPLSLGELEAAYRQLRGQYREEYVMYNLGALALAQVLPRLGHMMAGWSPLESPGVPVAEFASWRPLLESEGAAQGSVLAGGGAAELADGSDPYLRLVAELVLPPLRKALINVWDPRDAARLERFVEAWEQLLPSSVLQYVMESLVLPRLRTAVQGWDPLRDPVALHTWVHPWLPFLGVQLAELWPVIRFKFASALQAWHPSDTSAHVILAPWHKVFERREWESLLARSIAPKLAAALQELVINPLHQELEPFHWVLAWQDVMPLTQLASIFEAYFFPKWHAVLRHWLTNSPNYDEVTRWYLGWKSLFPQDLLDQERIRAQLSTALNMMNSSVDGGPPPSSWSAPPPAAAAGAYGGAPAGGYGAAPAAAALHQYDASDLTLRQLVEQYAEEAGVDFLPKPGRSHEGLQMYGFGLVSCVVDNAQRTVKAQMSTSGGADAGWTNVSLEQLQAENQRRAAAKGRGGGKYICPDGAIPEHAGCAAMEADHQAGAAAAPQQPATQHGAPGGLGDPQDDAAMQALAGGGQPGGGGGDGALVGVKRQAPGDPDGDADEEPKAKRLKEEGEEDASGTPTAAVAHAAAATSAGGQALPPPLPLDPAAAAALGLTPDQQAHMAAMQQQLMQFPLAFSPEALAAAAAAGPDGHPLLAAQALLGGGGGGGEGMAQLAIDPTSITVPIYAPDGSLLSQEQIIALFGSASMPLLVPLAGQGMQLAGQAGLAQGLPPGGLAGGVDGGYRNWWEDQEEQDLVQLVEDPSFRLEKLGSEALEWASIAGYFGQHRTVNAVRKKYWQLTKRADSDSDGMELTAVDPTKRPRADRRLWSDAETEQLIRLATDPLYRVEVLRVDPATPEQEWWEAIAMQFGVGVQTAKRKYRLSMEAMQAGTLVPGAEKGKRQHHRKKTPYRWMIVTALGELPNFQGTAPDIFDRIDANPDFTPDLDHRIMPGTKHVPRWKIQIRKVLSADKIFQHTGLKQKHETVWRLDQHELHQAQASSRSAGRNTAAAIAAEAACAKLPQFDPNAPALPAADAAMAAAAAAAAASAGGQLLSGRDMGAGAGGLPAGSHAMELGPQHAEQLAFLQQQQMEAVQQQIAAVIAAAPLVMLPDQLQQGDELHLAGGGAHPLALQATHGEQAGNAAAAAAAAMGELAGHSVAHAAAGFLQQQQQHAEQQEQQQQQQQQQHEQQQQQQVQDASGETHLPHFNEHMAQLASMGHLAHLPQLNPATIAAAFAAAAGVAFEPSDHGAAAAMAAADMAGHPPGGDGAAMAGMHAGSAAAVAQFTLPMVAPHAAEGQVPAPLGEEGHHDRRL</sequence>
<feature type="compositionally biased region" description="Gly residues" evidence="8">
    <location>
        <begin position="206"/>
        <end position="215"/>
    </location>
</feature>
<evidence type="ECO:0000259" key="9">
    <source>
        <dbReference type="PROSITE" id="PS50090"/>
    </source>
</evidence>
<evidence type="ECO:0000256" key="4">
    <source>
        <dbReference type="ARBA" id="ARBA00022728"/>
    </source>
</evidence>
<feature type="region of interest" description="Disordered" evidence="8">
    <location>
        <begin position="979"/>
        <end position="1083"/>
    </location>
</feature>
<feature type="domain" description="G-patch" evidence="10">
    <location>
        <begin position="279"/>
        <end position="325"/>
    </location>
</feature>
<evidence type="ECO:0000313" key="12">
    <source>
        <dbReference type="Proteomes" id="UP000239649"/>
    </source>
</evidence>
<dbReference type="InterPro" id="IPR022783">
    <property type="entry name" value="GCFC_dom"/>
</dbReference>
<dbReference type="InterPro" id="IPR036388">
    <property type="entry name" value="WH-like_DNA-bd_sf"/>
</dbReference>
<dbReference type="PROSITE" id="PS50090">
    <property type="entry name" value="MYB_LIKE"/>
    <property type="match status" value="1"/>
</dbReference>
<evidence type="ECO:0000313" key="11">
    <source>
        <dbReference type="EMBL" id="PSC72411.1"/>
    </source>
</evidence>
<name>A0A2P6VEB5_9CHLO</name>
<feature type="coiled-coil region" evidence="7">
    <location>
        <begin position="334"/>
        <end position="361"/>
    </location>
</feature>
<dbReference type="InterPro" id="IPR000467">
    <property type="entry name" value="G_patch_dom"/>
</dbReference>
<evidence type="ECO:0000256" key="5">
    <source>
        <dbReference type="ARBA" id="ARBA00023187"/>
    </source>
</evidence>
<keyword evidence="12" id="KW-1185">Reference proteome</keyword>
<comment type="similarity">
    <text evidence="2">Belongs to the TFP11/STIP family.</text>
</comment>
<evidence type="ECO:0000256" key="8">
    <source>
        <dbReference type="SAM" id="MobiDB-lite"/>
    </source>
</evidence>
<feature type="region of interest" description="Disordered" evidence="8">
    <location>
        <begin position="34"/>
        <end position="130"/>
    </location>
</feature>
<dbReference type="EMBL" id="LHPF02000010">
    <property type="protein sequence ID" value="PSC72411.1"/>
    <property type="molecule type" value="Genomic_DNA"/>
</dbReference>
<organism evidence="11 12">
    <name type="scientific">Micractinium conductrix</name>
    <dbReference type="NCBI Taxonomy" id="554055"/>
    <lineage>
        <taxon>Eukaryota</taxon>
        <taxon>Viridiplantae</taxon>
        <taxon>Chlorophyta</taxon>
        <taxon>core chlorophytes</taxon>
        <taxon>Trebouxiophyceae</taxon>
        <taxon>Chlorellales</taxon>
        <taxon>Chlorellaceae</taxon>
        <taxon>Chlorella clade</taxon>
        <taxon>Micractinium</taxon>
    </lineage>
</organism>
<dbReference type="PROSITE" id="PS50174">
    <property type="entry name" value="G_PATCH"/>
    <property type="match status" value="1"/>
</dbReference>
<evidence type="ECO:0000256" key="7">
    <source>
        <dbReference type="SAM" id="Coils"/>
    </source>
</evidence>
<protein>
    <submittedName>
        <fullName evidence="11">Septin and tuftelin-interacting 1-like protein 1</fullName>
    </submittedName>
</protein>
<dbReference type="Proteomes" id="UP000239649">
    <property type="component" value="Unassembled WGS sequence"/>
</dbReference>
<evidence type="ECO:0000256" key="6">
    <source>
        <dbReference type="ARBA" id="ARBA00023242"/>
    </source>
</evidence>
<dbReference type="InterPro" id="IPR001005">
    <property type="entry name" value="SANT/Myb"/>
</dbReference>